<name>A0ABP9CIK4_9ACTN</name>
<evidence type="ECO:0000256" key="1">
    <source>
        <dbReference type="SAM" id="MobiDB-lite"/>
    </source>
</evidence>
<feature type="domain" description="Glycine-rich" evidence="2">
    <location>
        <begin position="102"/>
        <end position="340"/>
    </location>
</feature>
<dbReference type="RefSeq" id="WP_200170735.1">
    <property type="nucleotide sequence ID" value="NZ_BAABKQ010000001.1"/>
</dbReference>
<feature type="compositionally biased region" description="Gly residues" evidence="1">
    <location>
        <begin position="265"/>
        <end position="279"/>
    </location>
</feature>
<protein>
    <recommendedName>
        <fullName evidence="2">Glycine-rich domain-containing protein</fullName>
    </recommendedName>
</protein>
<accession>A0ABP9CIK4</accession>
<dbReference type="InterPro" id="IPR049304">
    <property type="entry name" value="Gly_rich_dom"/>
</dbReference>
<feature type="region of interest" description="Disordered" evidence="1">
    <location>
        <begin position="192"/>
        <end position="287"/>
    </location>
</feature>
<dbReference type="Pfam" id="PF21722">
    <property type="entry name" value="Gly_rich_2"/>
    <property type="match status" value="1"/>
</dbReference>
<keyword evidence="4" id="KW-1185">Reference proteome</keyword>
<proteinExistence type="predicted"/>
<comment type="caution">
    <text evidence="3">The sequence shown here is derived from an EMBL/GenBank/DDBJ whole genome shotgun (WGS) entry which is preliminary data.</text>
</comment>
<organism evidence="3 4">
    <name type="scientific">Tomitella cavernea</name>
    <dbReference type="NCBI Taxonomy" id="1387982"/>
    <lineage>
        <taxon>Bacteria</taxon>
        <taxon>Bacillati</taxon>
        <taxon>Actinomycetota</taxon>
        <taxon>Actinomycetes</taxon>
        <taxon>Mycobacteriales</taxon>
        <taxon>Tomitella</taxon>
    </lineage>
</organism>
<feature type="region of interest" description="Disordered" evidence="1">
    <location>
        <begin position="315"/>
        <end position="337"/>
    </location>
</feature>
<feature type="compositionally biased region" description="Gly residues" evidence="1">
    <location>
        <begin position="215"/>
        <end position="228"/>
    </location>
</feature>
<feature type="compositionally biased region" description="Gly residues" evidence="1">
    <location>
        <begin position="246"/>
        <end position="255"/>
    </location>
</feature>
<reference evidence="4" key="1">
    <citation type="journal article" date="2019" name="Int. J. Syst. Evol. Microbiol.">
        <title>The Global Catalogue of Microorganisms (GCM) 10K type strain sequencing project: providing services to taxonomists for standard genome sequencing and annotation.</title>
        <authorList>
            <consortium name="The Broad Institute Genomics Platform"/>
            <consortium name="The Broad Institute Genome Sequencing Center for Infectious Disease"/>
            <person name="Wu L."/>
            <person name="Ma J."/>
        </authorList>
    </citation>
    <scope>NUCLEOTIDE SEQUENCE [LARGE SCALE GENOMIC DNA]</scope>
    <source>
        <strain evidence="4">JCM 18542</strain>
    </source>
</reference>
<sequence>MTTPSGEQPEDFRGYNQISGLQDEQAPGASLLDPAEQARQNFFGNILGGFGSILGAILNTVDNSYVEQLPIIQEQQNYITDLQEAVDRMILQGQSVYYDSNQTHYISDGVTSIDFIILGSGGGGGGGQGAYLGGSRYVGCGGGGGGEVHLNVPRSLLGNAVSIKVGAGGSGGSGSNPGYGGTPSKIITESGDEIAAGGGIGGPSSNTTATPRSSGGTGMITGGRGGIGWEANEINGTNSVSQYDLHGGGGGGGAGQSANPNVPPGWGGAGGISPGGSPGNSGDNAVGLAATGAGGGGGGSGVNNGANGGFPSGGGGGGGGANLISGTSRGGNGGQGRVYVIERTS</sequence>
<evidence type="ECO:0000313" key="4">
    <source>
        <dbReference type="Proteomes" id="UP001500839"/>
    </source>
</evidence>
<evidence type="ECO:0000259" key="2">
    <source>
        <dbReference type="Pfam" id="PF21722"/>
    </source>
</evidence>
<evidence type="ECO:0000313" key="3">
    <source>
        <dbReference type="EMBL" id="GAA4809692.1"/>
    </source>
</evidence>
<dbReference type="Proteomes" id="UP001500839">
    <property type="component" value="Unassembled WGS sequence"/>
</dbReference>
<dbReference type="EMBL" id="BAABKQ010000001">
    <property type="protein sequence ID" value="GAA4809692.1"/>
    <property type="molecule type" value="Genomic_DNA"/>
</dbReference>
<gene>
    <name evidence="3" type="ORF">GCM10023353_12190</name>
</gene>